<keyword evidence="2" id="KW-0805">Transcription regulation</keyword>
<dbReference type="PANTHER" id="PTHR48111">
    <property type="entry name" value="REGULATOR OF RPOS"/>
    <property type="match status" value="1"/>
</dbReference>
<dbReference type="RefSeq" id="WP_154496717.1">
    <property type="nucleotide sequence ID" value="NZ_VUMU01000012.1"/>
</dbReference>
<keyword evidence="4" id="KW-0804">Transcription</keyword>
<dbReference type="InterPro" id="IPR039420">
    <property type="entry name" value="WalR-like"/>
</dbReference>
<dbReference type="SUPFAM" id="SSF52172">
    <property type="entry name" value="CheY-like"/>
    <property type="match status" value="1"/>
</dbReference>
<dbReference type="Proteomes" id="UP000476055">
    <property type="component" value="Unassembled WGS sequence"/>
</dbReference>
<dbReference type="GO" id="GO:0006355">
    <property type="term" value="P:regulation of DNA-templated transcription"/>
    <property type="evidence" value="ECO:0007669"/>
    <property type="project" value="InterPro"/>
</dbReference>
<dbReference type="PROSITE" id="PS50110">
    <property type="entry name" value="RESPONSE_REGULATORY"/>
    <property type="match status" value="1"/>
</dbReference>
<dbReference type="AlphaFoldDB" id="A0A6L5YLM5"/>
<feature type="modified residue" description="4-aspartylphosphate" evidence="6">
    <location>
        <position position="54"/>
    </location>
</feature>
<dbReference type="Gene3D" id="3.40.50.2300">
    <property type="match status" value="1"/>
</dbReference>
<evidence type="ECO:0000256" key="6">
    <source>
        <dbReference type="PROSITE-ProRule" id="PRU00169"/>
    </source>
</evidence>
<feature type="domain" description="Response regulatory" evidence="8">
    <location>
        <begin position="5"/>
        <end position="118"/>
    </location>
</feature>
<dbReference type="SMART" id="SM00862">
    <property type="entry name" value="Trans_reg_C"/>
    <property type="match status" value="1"/>
</dbReference>
<dbReference type="Gene3D" id="1.10.10.10">
    <property type="entry name" value="Winged helix-like DNA-binding domain superfamily/Winged helix DNA-binding domain"/>
    <property type="match status" value="1"/>
</dbReference>
<dbReference type="PANTHER" id="PTHR48111:SF50">
    <property type="entry name" value="KDP OPERON TRANSCRIPTIONAL REGULATORY PROTEIN KDPE"/>
    <property type="match status" value="1"/>
</dbReference>
<dbReference type="EMBL" id="VUMU01000012">
    <property type="protein sequence ID" value="MST58542.1"/>
    <property type="molecule type" value="Genomic_DNA"/>
</dbReference>
<dbReference type="Pfam" id="PF00486">
    <property type="entry name" value="Trans_reg_C"/>
    <property type="match status" value="1"/>
</dbReference>
<evidence type="ECO:0000256" key="5">
    <source>
        <dbReference type="ARBA" id="ARBA00024867"/>
    </source>
</evidence>
<evidence type="ECO:0000259" key="9">
    <source>
        <dbReference type="PROSITE" id="PS51755"/>
    </source>
</evidence>
<dbReference type="InterPro" id="IPR001789">
    <property type="entry name" value="Sig_transdc_resp-reg_receiver"/>
</dbReference>
<dbReference type="Pfam" id="PF00072">
    <property type="entry name" value="Response_reg"/>
    <property type="match status" value="1"/>
</dbReference>
<evidence type="ECO:0000313" key="10">
    <source>
        <dbReference type="EMBL" id="MST58542.1"/>
    </source>
</evidence>
<gene>
    <name evidence="10" type="ORF">FYJ59_09895</name>
</gene>
<evidence type="ECO:0000259" key="8">
    <source>
        <dbReference type="PROSITE" id="PS50110"/>
    </source>
</evidence>
<comment type="caution">
    <text evidence="10">The sequence shown here is derived from an EMBL/GenBank/DDBJ whole genome shotgun (WGS) entry which is preliminary data.</text>
</comment>
<dbReference type="GO" id="GO:0005829">
    <property type="term" value="C:cytosol"/>
    <property type="evidence" value="ECO:0007669"/>
    <property type="project" value="TreeGrafter"/>
</dbReference>
<evidence type="ECO:0000256" key="2">
    <source>
        <dbReference type="ARBA" id="ARBA00023015"/>
    </source>
</evidence>
<organism evidence="10 11">
    <name type="scientific">Waltera intestinalis</name>
    <dbReference type="NCBI Taxonomy" id="2606635"/>
    <lineage>
        <taxon>Bacteria</taxon>
        <taxon>Bacillati</taxon>
        <taxon>Bacillota</taxon>
        <taxon>Clostridia</taxon>
        <taxon>Lachnospirales</taxon>
        <taxon>Lachnospiraceae</taxon>
        <taxon>Waltera</taxon>
    </lineage>
</organism>
<proteinExistence type="predicted"/>
<dbReference type="InterPro" id="IPR036388">
    <property type="entry name" value="WH-like_DNA-bd_sf"/>
</dbReference>
<dbReference type="GO" id="GO:0000156">
    <property type="term" value="F:phosphorelay response regulator activity"/>
    <property type="evidence" value="ECO:0007669"/>
    <property type="project" value="TreeGrafter"/>
</dbReference>
<protein>
    <recommendedName>
        <fullName evidence="1">Stage 0 sporulation protein A homolog</fullName>
    </recommendedName>
</protein>
<dbReference type="CDD" id="cd17620">
    <property type="entry name" value="REC_OmpR_KdpE-like"/>
    <property type="match status" value="1"/>
</dbReference>
<comment type="function">
    <text evidence="5">May play the central regulatory role in sporulation. It may be an element of the effector pathway responsible for the activation of sporulation genes in response to nutritional stress. Spo0A may act in concert with spo0H (a sigma factor) to control the expression of some genes that are critical to the sporulation process.</text>
</comment>
<dbReference type="PROSITE" id="PS51755">
    <property type="entry name" value="OMPR_PHOB"/>
    <property type="match status" value="1"/>
</dbReference>
<name>A0A6L5YLM5_9FIRM</name>
<evidence type="ECO:0000256" key="4">
    <source>
        <dbReference type="ARBA" id="ARBA00023163"/>
    </source>
</evidence>
<feature type="domain" description="OmpR/PhoB-type" evidence="9">
    <location>
        <begin position="127"/>
        <end position="226"/>
    </location>
</feature>
<keyword evidence="6" id="KW-0597">Phosphoprotein</keyword>
<dbReference type="SMART" id="SM00448">
    <property type="entry name" value="REC"/>
    <property type="match status" value="1"/>
</dbReference>
<feature type="DNA-binding region" description="OmpR/PhoB-type" evidence="7">
    <location>
        <begin position="127"/>
        <end position="226"/>
    </location>
</feature>
<evidence type="ECO:0000256" key="1">
    <source>
        <dbReference type="ARBA" id="ARBA00018672"/>
    </source>
</evidence>
<keyword evidence="11" id="KW-1185">Reference proteome</keyword>
<dbReference type="InterPro" id="IPR001867">
    <property type="entry name" value="OmpR/PhoB-type_DNA-bd"/>
</dbReference>
<keyword evidence="3 7" id="KW-0238">DNA-binding</keyword>
<reference evidence="10 11" key="1">
    <citation type="submission" date="2019-08" db="EMBL/GenBank/DDBJ databases">
        <title>In-depth cultivation of the pig gut microbiome towards novel bacterial diversity and tailored functional studies.</title>
        <authorList>
            <person name="Wylensek D."/>
            <person name="Hitch T.C.A."/>
            <person name="Clavel T."/>
        </authorList>
    </citation>
    <scope>NUCLEOTIDE SEQUENCE [LARGE SCALE GENOMIC DNA]</scope>
    <source>
        <strain evidence="10 11">WCA3-601-WT-6H</strain>
    </source>
</reference>
<evidence type="ECO:0000256" key="3">
    <source>
        <dbReference type="ARBA" id="ARBA00023125"/>
    </source>
</evidence>
<dbReference type="GO" id="GO:0032993">
    <property type="term" value="C:protein-DNA complex"/>
    <property type="evidence" value="ECO:0007669"/>
    <property type="project" value="TreeGrafter"/>
</dbReference>
<dbReference type="Gene3D" id="6.10.250.690">
    <property type="match status" value="1"/>
</dbReference>
<dbReference type="CDD" id="cd00383">
    <property type="entry name" value="trans_reg_C"/>
    <property type="match status" value="1"/>
</dbReference>
<evidence type="ECO:0000313" key="11">
    <source>
        <dbReference type="Proteomes" id="UP000476055"/>
    </source>
</evidence>
<accession>A0A6L5YLM5</accession>
<dbReference type="InterPro" id="IPR011006">
    <property type="entry name" value="CheY-like_superfamily"/>
</dbReference>
<sequence>MNKIKVLLIEDDRSISNFITATMDREGYKIMHALNGREGLSLSTSFCPNVILLDLGLPDMDGLDVLQKLRSWSDVPVIIISARTKEQEKVSALDLGADDYITKPFGTGELMARIRTSLRHSHAQTPGHVYKTLDLEIDFEKRLIRLRGEEVHLTQIEYQLLTLLAENSGRVLTYSYIMNAIWGPYMDNNNQILRVNMANIRRKLEQNPAQPQYVFTEIGVGYRMRENENGAIPAERF</sequence>
<dbReference type="GO" id="GO:0000976">
    <property type="term" value="F:transcription cis-regulatory region binding"/>
    <property type="evidence" value="ECO:0007669"/>
    <property type="project" value="TreeGrafter"/>
</dbReference>
<evidence type="ECO:0000256" key="7">
    <source>
        <dbReference type="PROSITE-ProRule" id="PRU01091"/>
    </source>
</evidence>